<evidence type="ECO:0000313" key="2">
    <source>
        <dbReference type="EMBL" id="NZA01712.1"/>
    </source>
</evidence>
<organism evidence="2 3">
    <name type="scientific">Ottowia beijingensis</name>
    <dbReference type="NCBI Taxonomy" id="1207057"/>
    <lineage>
        <taxon>Bacteria</taxon>
        <taxon>Pseudomonadati</taxon>
        <taxon>Pseudomonadota</taxon>
        <taxon>Betaproteobacteria</taxon>
        <taxon>Burkholderiales</taxon>
        <taxon>Comamonadaceae</taxon>
        <taxon>Ottowia</taxon>
    </lineage>
</organism>
<evidence type="ECO:0000313" key="3">
    <source>
        <dbReference type="Proteomes" id="UP000589716"/>
    </source>
</evidence>
<keyword evidence="3" id="KW-1185">Reference proteome</keyword>
<evidence type="ECO:0000256" key="1">
    <source>
        <dbReference type="SAM" id="Phobius"/>
    </source>
</evidence>
<accession>A0A853IN61</accession>
<comment type="caution">
    <text evidence="2">The sequence shown here is derived from an EMBL/GenBank/DDBJ whole genome shotgun (WGS) entry which is preliminary data.</text>
</comment>
<proteinExistence type="predicted"/>
<gene>
    <name evidence="2" type="ORF">H0I39_08070</name>
</gene>
<keyword evidence="1" id="KW-0472">Membrane</keyword>
<sequence>MNTTTRTSTAERLGRAFGRGWRAYARGERRASNWLASKGVPLAGAAALLWAIKLVVLGVLLYSTAWLALLLVFAMVAAWVARNAGLDEDLPEPEWRNGPAGFGLYTYDGFRIDPHVEDA</sequence>
<keyword evidence="1" id="KW-0812">Transmembrane</keyword>
<keyword evidence="1" id="KW-1133">Transmembrane helix</keyword>
<dbReference type="AlphaFoldDB" id="A0A853IN61"/>
<name>A0A853IN61_9BURK</name>
<reference evidence="2 3" key="1">
    <citation type="submission" date="2020-07" db="EMBL/GenBank/DDBJ databases">
        <authorList>
            <person name="Maaloum M."/>
        </authorList>
    </citation>
    <scope>NUCLEOTIDE SEQUENCE [LARGE SCALE GENOMIC DNA]</scope>
    <source>
        <strain evidence="2 3">GCS-AN-3</strain>
    </source>
</reference>
<dbReference type="InterPro" id="IPR022213">
    <property type="entry name" value="DUF3742"/>
</dbReference>
<dbReference type="Proteomes" id="UP000589716">
    <property type="component" value="Unassembled WGS sequence"/>
</dbReference>
<protein>
    <submittedName>
        <fullName evidence="2">DUF3742 family protein</fullName>
    </submittedName>
</protein>
<dbReference type="EMBL" id="JACCKX010000001">
    <property type="protein sequence ID" value="NZA01712.1"/>
    <property type="molecule type" value="Genomic_DNA"/>
</dbReference>
<dbReference type="RefSeq" id="WP_180550133.1">
    <property type="nucleotide sequence ID" value="NZ_JACCKX010000001.1"/>
</dbReference>
<feature type="transmembrane region" description="Helical" evidence="1">
    <location>
        <begin position="59"/>
        <end position="81"/>
    </location>
</feature>
<dbReference type="Pfam" id="PF12553">
    <property type="entry name" value="DUF3742"/>
    <property type="match status" value="1"/>
</dbReference>